<keyword evidence="3" id="KW-1185">Reference proteome</keyword>
<gene>
    <name evidence="2" type="ORF">EYF80_055598</name>
</gene>
<dbReference type="EMBL" id="SRLO01002010">
    <property type="protein sequence ID" value="TNN34244.1"/>
    <property type="molecule type" value="Genomic_DNA"/>
</dbReference>
<feature type="signal peptide" evidence="1">
    <location>
        <begin position="1"/>
        <end position="26"/>
    </location>
</feature>
<organism evidence="2 3">
    <name type="scientific">Liparis tanakae</name>
    <name type="common">Tanaka's snailfish</name>
    <dbReference type="NCBI Taxonomy" id="230148"/>
    <lineage>
        <taxon>Eukaryota</taxon>
        <taxon>Metazoa</taxon>
        <taxon>Chordata</taxon>
        <taxon>Craniata</taxon>
        <taxon>Vertebrata</taxon>
        <taxon>Euteleostomi</taxon>
        <taxon>Actinopterygii</taxon>
        <taxon>Neopterygii</taxon>
        <taxon>Teleostei</taxon>
        <taxon>Neoteleostei</taxon>
        <taxon>Acanthomorphata</taxon>
        <taxon>Eupercaria</taxon>
        <taxon>Perciformes</taxon>
        <taxon>Cottioidei</taxon>
        <taxon>Cottales</taxon>
        <taxon>Liparidae</taxon>
        <taxon>Liparis</taxon>
    </lineage>
</organism>
<evidence type="ECO:0000256" key="1">
    <source>
        <dbReference type="SAM" id="SignalP"/>
    </source>
</evidence>
<dbReference type="AlphaFoldDB" id="A0A4Z2F0R8"/>
<name>A0A4Z2F0R8_9TELE</name>
<dbReference type="Proteomes" id="UP000314294">
    <property type="component" value="Unassembled WGS sequence"/>
</dbReference>
<proteinExistence type="predicted"/>
<evidence type="ECO:0000313" key="3">
    <source>
        <dbReference type="Proteomes" id="UP000314294"/>
    </source>
</evidence>
<keyword evidence="1" id="KW-0732">Signal</keyword>
<comment type="caution">
    <text evidence="2">The sequence shown here is derived from an EMBL/GenBank/DDBJ whole genome shotgun (WGS) entry which is preliminary data.</text>
</comment>
<sequence>MPNAARRRSFFCWLAAARAWVSVALRERGGDGHQRYFFILRNKRTHLTRLSWQTARNHDKDTDLCLWCSFSEDLASSLVVKYKQLIYSRGSVRGGGGRLLLLLQHHTEAVHLLLDLLGRIPAHTEEEEDYITSTIIIFLFVAGRLSGTRAHPCSSIMSCSSAHLTSSCLLRWCSRMSALGCLLSWLSSLSRSLSSRSPPRSSRGRFTRRLDRLRCT</sequence>
<protein>
    <recommendedName>
        <fullName evidence="4">Secreted protein</fullName>
    </recommendedName>
</protein>
<evidence type="ECO:0008006" key="4">
    <source>
        <dbReference type="Google" id="ProtNLM"/>
    </source>
</evidence>
<feature type="chain" id="PRO_5021219273" description="Secreted protein" evidence="1">
    <location>
        <begin position="27"/>
        <end position="216"/>
    </location>
</feature>
<evidence type="ECO:0000313" key="2">
    <source>
        <dbReference type="EMBL" id="TNN34244.1"/>
    </source>
</evidence>
<reference evidence="2 3" key="1">
    <citation type="submission" date="2019-03" db="EMBL/GenBank/DDBJ databases">
        <title>First draft genome of Liparis tanakae, snailfish: a comprehensive survey of snailfish specific genes.</title>
        <authorList>
            <person name="Kim W."/>
            <person name="Song I."/>
            <person name="Jeong J.-H."/>
            <person name="Kim D."/>
            <person name="Kim S."/>
            <person name="Ryu S."/>
            <person name="Song J.Y."/>
            <person name="Lee S.K."/>
        </authorList>
    </citation>
    <scope>NUCLEOTIDE SEQUENCE [LARGE SCALE GENOMIC DNA]</scope>
    <source>
        <tissue evidence="2">Muscle</tissue>
    </source>
</reference>
<accession>A0A4Z2F0R8</accession>